<keyword evidence="3" id="KW-1185">Reference proteome</keyword>
<dbReference type="Proteomes" id="UP000198756">
    <property type="component" value="Unassembled WGS sequence"/>
</dbReference>
<reference evidence="3" key="1">
    <citation type="submission" date="2016-10" db="EMBL/GenBank/DDBJ databases">
        <authorList>
            <person name="Varghese N."/>
            <person name="Submissions S."/>
        </authorList>
    </citation>
    <scope>NUCLEOTIDE SEQUENCE [LARGE SCALE GENOMIC DNA]</scope>
    <source>
        <strain evidence="3">DSM 22703</strain>
    </source>
</reference>
<gene>
    <name evidence="2" type="ORF">SAMN03080617_02842</name>
</gene>
<evidence type="ECO:0000313" key="2">
    <source>
        <dbReference type="EMBL" id="SDA85923.1"/>
    </source>
</evidence>
<feature type="transmembrane region" description="Helical" evidence="1">
    <location>
        <begin position="184"/>
        <end position="204"/>
    </location>
</feature>
<feature type="transmembrane region" description="Helical" evidence="1">
    <location>
        <begin position="105"/>
        <end position="127"/>
    </location>
</feature>
<dbReference type="EMBL" id="FMXE01000020">
    <property type="protein sequence ID" value="SDA85923.1"/>
    <property type="molecule type" value="Genomic_DNA"/>
</dbReference>
<dbReference type="STRING" id="279824.SAMN03080617_02842"/>
<feature type="transmembrane region" description="Helical" evidence="1">
    <location>
        <begin position="43"/>
        <end position="62"/>
    </location>
</feature>
<feature type="transmembrane region" description="Helical" evidence="1">
    <location>
        <begin position="83"/>
        <end position="99"/>
    </location>
</feature>
<dbReference type="AlphaFoldDB" id="A0A1G5YUE4"/>
<feature type="transmembrane region" description="Helical" evidence="1">
    <location>
        <begin position="157"/>
        <end position="177"/>
    </location>
</feature>
<keyword evidence="1" id="KW-0472">Membrane</keyword>
<evidence type="ECO:0000313" key="3">
    <source>
        <dbReference type="Proteomes" id="UP000198756"/>
    </source>
</evidence>
<name>A0A1G5YUE4_9BACT</name>
<organism evidence="2 3">
    <name type="scientific">Algoriphagus alkaliphilus</name>
    <dbReference type="NCBI Taxonomy" id="279824"/>
    <lineage>
        <taxon>Bacteria</taxon>
        <taxon>Pseudomonadati</taxon>
        <taxon>Bacteroidota</taxon>
        <taxon>Cytophagia</taxon>
        <taxon>Cytophagales</taxon>
        <taxon>Cyclobacteriaceae</taxon>
        <taxon>Algoriphagus</taxon>
    </lineage>
</organism>
<evidence type="ECO:0000256" key="1">
    <source>
        <dbReference type="SAM" id="Phobius"/>
    </source>
</evidence>
<accession>A0A1G5YUE4</accession>
<proteinExistence type="predicted"/>
<keyword evidence="1" id="KW-0812">Transmembrane</keyword>
<sequence>MRLIALVISVVFQPLLMPTLVYGMILFAVPEATSIPEEFKERIFFLIILSTLVIPMISIIGLRLSGTVKSLHMPEVKDRRIPFLITTAYFLLTTWFLYQKTDLDPVLWLGMAVICTSVVILTGISFFWKMSAHMTGTGGLLAVVLVLGNKFPNFEVLYPLLGALVLCGVVATSRLLLQAHRPLEVYIGLATGFIVCWLGFNWIWT</sequence>
<keyword evidence="1" id="KW-1133">Transmembrane helix</keyword>
<protein>
    <recommendedName>
        <fullName evidence="4">PAP2 superfamily protein</fullName>
    </recommendedName>
</protein>
<evidence type="ECO:0008006" key="4">
    <source>
        <dbReference type="Google" id="ProtNLM"/>
    </source>
</evidence>